<sequence length="168" mass="17939">MAARRGSPGSLADALETKESGDQGPVPNKRTKIEAAAAELVGGSTTTGSEAKQQGRTVAAAAAADGSSALRAAPITNTTSLPPRCQTIHMSGKRRMFQRPVKDPRGNLPTLVNPKDPDTAESVSNSRQGAGSECGTLNCQHLLHCARWEGHLRRDWHLHWLEGDQEVR</sequence>
<feature type="region of interest" description="Disordered" evidence="1">
    <location>
        <begin position="1"/>
        <end position="30"/>
    </location>
</feature>
<feature type="region of interest" description="Disordered" evidence="1">
    <location>
        <begin position="91"/>
        <end position="131"/>
    </location>
</feature>
<dbReference type="Proteomes" id="UP000823388">
    <property type="component" value="Chromosome 7N"/>
</dbReference>
<evidence type="ECO:0000313" key="3">
    <source>
        <dbReference type="Proteomes" id="UP000823388"/>
    </source>
</evidence>
<name>A0A8T0Q9N3_PANVG</name>
<dbReference type="AlphaFoldDB" id="A0A8T0Q9N3"/>
<proteinExistence type="predicted"/>
<feature type="compositionally biased region" description="Polar residues" evidence="1">
    <location>
        <begin position="121"/>
        <end position="131"/>
    </location>
</feature>
<comment type="caution">
    <text evidence="2">The sequence shown here is derived from an EMBL/GenBank/DDBJ whole genome shotgun (WGS) entry which is preliminary data.</text>
</comment>
<protein>
    <submittedName>
        <fullName evidence="2">Uncharacterized protein</fullName>
    </submittedName>
</protein>
<keyword evidence="3" id="KW-1185">Reference proteome</keyword>
<accession>A0A8T0Q9N3</accession>
<dbReference type="EMBL" id="CM029050">
    <property type="protein sequence ID" value="KAG2569519.1"/>
    <property type="molecule type" value="Genomic_DNA"/>
</dbReference>
<reference evidence="2" key="1">
    <citation type="submission" date="2020-05" db="EMBL/GenBank/DDBJ databases">
        <title>WGS assembly of Panicum virgatum.</title>
        <authorList>
            <person name="Lovell J.T."/>
            <person name="Jenkins J."/>
            <person name="Shu S."/>
            <person name="Juenger T.E."/>
            <person name="Schmutz J."/>
        </authorList>
    </citation>
    <scope>NUCLEOTIDE SEQUENCE</scope>
    <source>
        <strain evidence="2">AP13</strain>
    </source>
</reference>
<evidence type="ECO:0000313" key="2">
    <source>
        <dbReference type="EMBL" id="KAG2569519.1"/>
    </source>
</evidence>
<organism evidence="2 3">
    <name type="scientific">Panicum virgatum</name>
    <name type="common">Blackwell switchgrass</name>
    <dbReference type="NCBI Taxonomy" id="38727"/>
    <lineage>
        <taxon>Eukaryota</taxon>
        <taxon>Viridiplantae</taxon>
        <taxon>Streptophyta</taxon>
        <taxon>Embryophyta</taxon>
        <taxon>Tracheophyta</taxon>
        <taxon>Spermatophyta</taxon>
        <taxon>Magnoliopsida</taxon>
        <taxon>Liliopsida</taxon>
        <taxon>Poales</taxon>
        <taxon>Poaceae</taxon>
        <taxon>PACMAD clade</taxon>
        <taxon>Panicoideae</taxon>
        <taxon>Panicodae</taxon>
        <taxon>Paniceae</taxon>
        <taxon>Panicinae</taxon>
        <taxon>Panicum</taxon>
        <taxon>Panicum sect. Hiantes</taxon>
    </lineage>
</organism>
<gene>
    <name evidence="2" type="ORF">PVAP13_7NG426132</name>
</gene>
<evidence type="ECO:0000256" key="1">
    <source>
        <dbReference type="SAM" id="MobiDB-lite"/>
    </source>
</evidence>